<feature type="compositionally biased region" description="Basic residues" evidence="1">
    <location>
        <begin position="105"/>
        <end position="114"/>
    </location>
</feature>
<evidence type="ECO:0000256" key="1">
    <source>
        <dbReference type="SAM" id="MobiDB-lite"/>
    </source>
</evidence>
<organism evidence="2 3">
    <name type="scientific">Thalictrum thalictroides</name>
    <name type="common">Rue-anemone</name>
    <name type="synonym">Anemone thalictroides</name>
    <dbReference type="NCBI Taxonomy" id="46969"/>
    <lineage>
        <taxon>Eukaryota</taxon>
        <taxon>Viridiplantae</taxon>
        <taxon>Streptophyta</taxon>
        <taxon>Embryophyta</taxon>
        <taxon>Tracheophyta</taxon>
        <taxon>Spermatophyta</taxon>
        <taxon>Magnoliopsida</taxon>
        <taxon>Ranunculales</taxon>
        <taxon>Ranunculaceae</taxon>
        <taxon>Thalictroideae</taxon>
        <taxon>Thalictrum</taxon>
    </lineage>
</organism>
<evidence type="ECO:0000313" key="2">
    <source>
        <dbReference type="EMBL" id="KAF5182749.1"/>
    </source>
</evidence>
<name>A0A7J6VCC0_THATH</name>
<feature type="compositionally biased region" description="Basic and acidic residues" evidence="1">
    <location>
        <begin position="144"/>
        <end position="153"/>
    </location>
</feature>
<protein>
    <submittedName>
        <fullName evidence="2">Uncharacterized protein</fullName>
    </submittedName>
</protein>
<keyword evidence="3" id="KW-1185">Reference proteome</keyword>
<dbReference type="EMBL" id="JABWDY010034328">
    <property type="protein sequence ID" value="KAF5182749.1"/>
    <property type="molecule type" value="Genomic_DNA"/>
</dbReference>
<evidence type="ECO:0000313" key="3">
    <source>
        <dbReference type="Proteomes" id="UP000554482"/>
    </source>
</evidence>
<gene>
    <name evidence="2" type="ORF">FRX31_027664</name>
</gene>
<comment type="caution">
    <text evidence="2">The sequence shown here is derived from an EMBL/GenBank/DDBJ whole genome shotgun (WGS) entry which is preliminary data.</text>
</comment>
<feature type="compositionally biased region" description="Basic residues" evidence="1">
    <location>
        <begin position="47"/>
        <end position="84"/>
    </location>
</feature>
<reference evidence="2 3" key="1">
    <citation type="submission" date="2020-06" db="EMBL/GenBank/DDBJ databases">
        <title>Transcriptomic and genomic resources for Thalictrum thalictroides and T. hernandezii: Facilitating candidate gene discovery in an emerging model plant lineage.</title>
        <authorList>
            <person name="Arias T."/>
            <person name="Riano-Pachon D.M."/>
            <person name="Di Stilio V.S."/>
        </authorList>
    </citation>
    <scope>NUCLEOTIDE SEQUENCE [LARGE SCALE GENOMIC DNA]</scope>
    <source>
        <strain evidence="3">cv. WT478/WT964</strain>
        <tissue evidence="2">Leaves</tissue>
    </source>
</reference>
<dbReference type="AlphaFoldDB" id="A0A7J6VCC0"/>
<sequence>MGLEPEDYVAHWYHIATVKKTYDLYILGDKGPDQWPPIAYEPILPPLKRRGPRRPQKNRKKEHHQVKSSGNKKKLSKSGQKLRCKNCQEIGHNKSKCQNPYVPPSKKKAIKKLAKKAETTKNSIDLQASKKNKSAAGASSSGTVEKKGRGVCV</sequence>
<dbReference type="Proteomes" id="UP000554482">
    <property type="component" value="Unassembled WGS sequence"/>
</dbReference>
<feature type="region of interest" description="Disordered" evidence="1">
    <location>
        <begin position="39"/>
        <end position="153"/>
    </location>
</feature>
<proteinExistence type="predicted"/>
<accession>A0A7J6VCC0</accession>